<name>A0AAV0ZID2_VICFA</name>
<evidence type="ECO:0000313" key="14">
    <source>
        <dbReference type="EMBL" id="CAI8597944.1"/>
    </source>
</evidence>
<comment type="function">
    <text evidence="9">Component of the Mediator complex, a coactivator involved in regulated transcription of nearly all RNA polymerase II-dependent genes. Mediator functions as a bridge to convey information from gene-specific regulatory proteins to the basal RNA polymerase II transcription machinery. Mediator is recruited to promoters by direct interactions with regulatory proteins and serves as a scaffold for the assembly of a functional preinitiation complex with RNA polymerase II and the general transcription factors.</text>
</comment>
<keyword evidence="6 9" id="KW-0010">Activator</keyword>
<evidence type="ECO:0000256" key="10">
    <source>
        <dbReference type="SAM" id="MobiDB-lite"/>
    </source>
</evidence>
<evidence type="ECO:0000313" key="15">
    <source>
        <dbReference type="Proteomes" id="UP001157006"/>
    </source>
</evidence>
<keyword evidence="15" id="KW-1185">Reference proteome</keyword>
<dbReference type="EMBL" id="OX451737">
    <property type="protein sequence ID" value="CAI8597944.1"/>
    <property type="molecule type" value="Genomic_DNA"/>
</dbReference>
<dbReference type="Pfam" id="PF18296">
    <property type="entry name" value="MID_MedPIWI"/>
    <property type="match status" value="1"/>
</dbReference>
<gene>
    <name evidence="14" type="ORF">VFH_II104760</name>
</gene>
<dbReference type="GO" id="GO:0003713">
    <property type="term" value="F:transcription coactivator activity"/>
    <property type="evidence" value="ECO:0007669"/>
    <property type="project" value="TreeGrafter"/>
</dbReference>
<feature type="compositionally biased region" description="Pro residues" evidence="10">
    <location>
        <begin position="1679"/>
        <end position="1689"/>
    </location>
</feature>
<feature type="domain" description="MID" evidence="13">
    <location>
        <begin position="1166"/>
        <end position="1379"/>
    </location>
</feature>
<feature type="compositionally biased region" description="Polar residues" evidence="10">
    <location>
        <begin position="457"/>
        <end position="469"/>
    </location>
</feature>
<protein>
    <recommendedName>
        <fullName evidence="3 9">Mediator of RNA polymerase II transcription subunit 13</fullName>
    </recommendedName>
</protein>
<feature type="region of interest" description="Disordered" evidence="10">
    <location>
        <begin position="292"/>
        <end position="322"/>
    </location>
</feature>
<feature type="region of interest" description="Disordered" evidence="10">
    <location>
        <begin position="1651"/>
        <end position="1690"/>
    </location>
</feature>
<feature type="domain" description="Mediator complex subunit Med13 C-terminal" evidence="11">
    <location>
        <begin position="1534"/>
        <end position="1917"/>
    </location>
</feature>
<feature type="compositionally biased region" description="Basic and acidic residues" evidence="10">
    <location>
        <begin position="310"/>
        <end position="322"/>
    </location>
</feature>
<comment type="similarity">
    <text evidence="2 9">Belongs to the Mediator complex subunit 13 family.</text>
</comment>
<keyword evidence="8 9" id="KW-0539">Nucleus</keyword>
<feature type="region of interest" description="Disordered" evidence="10">
    <location>
        <begin position="1066"/>
        <end position="1085"/>
    </location>
</feature>
<dbReference type="InterPro" id="IPR051139">
    <property type="entry name" value="Mediator_complx_sub13"/>
</dbReference>
<feature type="compositionally biased region" description="Low complexity" evidence="10">
    <location>
        <begin position="1072"/>
        <end position="1085"/>
    </location>
</feature>
<dbReference type="GO" id="GO:0016592">
    <property type="term" value="C:mediator complex"/>
    <property type="evidence" value="ECO:0007669"/>
    <property type="project" value="InterPro"/>
</dbReference>
<feature type="region of interest" description="Disordered" evidence="10">
    <location>
        <begin position="1487"/>
        <end position="1536"/>
    </location>
</feature>
<evidence type="ECO:0000256" key="4">
    <source>
        <dbReference type="ARBA" id="ARBA00022491"/>
    </source>
</evidence>
<feature type="compositionally biased region" description="Low complexity" evidence="10">
    <location>
        <begin position="393"/>
        <end position="412"/>
    </location>
</feature>
<dbReference type="InterPro" id="IPR041285">
    <property type="entry name" value="MID_MedPIWI"/>
</dbReference>
<sequence length="1938" mass="210237">MWMNVFKIGSLHQISWFQFLPHEPDLNPLPDKSVKADQKDAAMLLVLSSHLQLQKEGFLSSWTNSFVGPWDPSQGLHNPDEKIKLWLFLPGRHSSVSETAQPALSGLRVVASGLWVAPGDSEEVAAALSRALRNCIERALLGLYYMRFGDVFSKVHQFQREELLRRGHPAFEFVFAATEEAIFIHVIVSSKNIRMLSTGDLEKLLKHSTETTYRLPVIVSPHGIRGSLTGCSSSDLVKQSYFSCSSKLRVSNGIIGLPYHASQGVGCQLRGQNCFVEVSLGFPRSETDKALQSNKNIVRNLPKSPVTGQSDHKGSPDHLSDNEKTFLYPAEAVLVPVFQTSLARSSLRRFWLQNWMGPSLTGSSSFIHCAGNVESTEDPWTEYNGTRTQNGYDSSSNSNSSSISSLSASSSDSDYKTTGPSELEADADSLACRQSMISSVDRLGSDGPKLGSKRSRPGTQSLSATTNIPGQDAYMSDFGSMEVNNSAITRAENEPLGSYWDWGDNDEENRGMEMDIQALLSEFGDFGDFFENDDLPFGEPPGTAESQALMLSAPDCGDVNSSPVGNDVMDVSDQIHLPVGFSSFESFNPTPPPVMEECPNKDQDNLNNSMSMGATNQTQMLYTGEFDHIIKAEAMMTFAPEFGAVEAPTSGLSTTLFRSPYFPKSRKAESSNSCSNNYLYGAEPPSSSYIEGSEGKNGLVINTKTCSGKNDTSMTLHSKNYYTFVESRKDINDRKAVAGVVNNIVKSEGIIEPPFSNIGSNASVKSVLRKITESTKDTEGTKDTDHFTLSAKTLLATDVTCAMSQASMCRLRHTLLSSGNNLIPVGLSRSTGVTFSNQLPNDPSTSTDNISGKYEVKKKENIPVRIAGDIDGGMLDGHLNAPVGVWRSVGASKVVKPSSSPNMEVGPSFSHNSFSEEGILSYGQRKPLQELLDGITLLVQQATSFVDLALDADCGDGPYGLLALQEQWRRGFCCGPSMVHAGCGGTLSSSHSLDIAGLELVDPLSSDVHASTVISLLQSDIKTALRSAFPNLEGPLSVTDWCKGRNQLVDTGSIVDGVSAESSISECRDSSEPLSPSQSSVCGSSSFKVSSMMDSAKVDETSQRRAGQDMCISESEQHLCSRLKPTLIAVPFPSILVGYQDDWLKASANCLQHWEKAPLEPYALQKPITYHVVCPDIDPLTSAAADFFQQLGTVYEMCKLGTHSPLVLGNQMEIEPAKSSSCGFVLLDCPQSMKIESSNASLVGSALRALNLNSCLSANPSEGNNNSCLVIYVVCPFPDPSAILQTVIESSVAIGSVIQQSDRERRSSLHSQVVKALSGLATVDEASASNIPVLSGFSIPKLVLQIITVDAIFRVTSPSVSELVILKETAFTVYSKARRVSRGISSDLSQLAFSSRSQSVLPQMPSPISGMWKDCVGPRMAGHSIPREGDIDTSLRPGNWDNSWQPTRSGVLNCDPSRTGDIFPHDEIRYMFEPLFILAEPGSPEHGISVIGSPGSETSKALADDSSGNHVQSTSTSGSVDSASSIDGSGSDQKTHPSLHCCYGWTEDWRWLVCIWTDSRGELLDTNIFPFGGISSRQDTKGLQCLFGQVLQQGCLILQSCEPGLAKPRDFVIARIGGFYELEYLEWQKAIYSAGGSEMKRWPLQLRKSLSDGMSSNSNGSSLQQPDMSLIPERTLPSSPSPLYSPHPKPTGFIKGNLGQSASRKQVMGGHSMVENSRGLLHWAQSISFVAISMDHTLQPVLPADSSSPGNVEGFTPVKSLGSASSAYVMIPSPSMRFLPPTALQLPTCLTAESPPLAHLLHSKGSALPFSTGFVVSKAVPSMRKDYRSNLKEEWPSVLSVSLIDYYGCSNITQEKFVRGINKQGGRGLNWEAKDFETETHLILESLAAELHALSWMTVSPAYLERRTALPFHCDMVLRLRRLLHFADKELHKKTEKS</sequence>
<dbReference type="Proteomes" id="UP001157006">
    <property type="component" value="Chromosome 2"/>
</dbReference>
<feature type="region of interest" description="Disordered" evidence="10">
    <location>
        <begin position="440"/>
        <end position="471"/>
    </location>
</feature>
<keyword evidence="5 9" id="KW-0805">Transcription regulation</keyword>
<evidence type="ECO:0000256" key="8">
    <source>
        <dbReference type="ARBA" id="ARBA00023242"/>
    </source>
</evidence>
<evidence type="ECO:0000256" key="2">
    <source>
        <dbReference type="ARBA" id="ARBA00009354"/>
    </source>
</evidence>
<dbReference type="PANTHER" id="PTHR48249:SF3">
    <property type="entry name" value="MEDIATOR OF RNA POLYMERASE II TRANSCRIPTION SUBUNIT 13"/>
    <property type="match status" value="1"/>
</dbReference>
<evidence type="ECO:0000256" key="1">
    <source>
        <dbReference type="ARBA" id="ARBA00004123"/>
    </source>
</evidence>
<evidence type="ECO:0000256" key="6">
    <source>
        <dbReference type="ARBA" id="ARBA00023159"/>
    </source>
</evidence>
<dbReference type="Pfam" id="PF11597">
    <property type="entry name" value="Med13_N"/>
    <property type="match status" value="1"/>
</dbReference>
<keyword evidence="7 9" id="KW-0804">Transcription</keyword>
<evidence type="ECO:0000256" key="5">
    <source>
        <dbReference type="ARBA" id="ARBA00023015"/>
    </source>
</evidence>
<comment type="subunit">
    <text evidence="9">Component of the Mediator complex.</text>
</comment>
<evidence type="ECO:0000259" key="13">
    <source>
        <dbReference type="Pfam" id="PF18296"/>
    </source>
</evidence>
<evidence type="ECO:0000259" key="11">
    <source>
        <dbReference type="Pfam" id="PF06333"/>
    </source>
</evidence>
<proteinExistence type="inferred from homology"/>
<accession>A0AAV0ZID2</accession>
<reference evidence="14 15" key="1">
    <citation type="submission" date="2023-01" db="EMBL/GenBank/DDBJ databases">
        <authorList>
            <person name="Kreplak J."/>
        </authorList>
    </citation>
    <scope>NUCLEOTIDE SEQUENCE [LARGE SCALE GENOMIC DNA]</scope>
</reference>
<feature type="compositionally biased region" description="Polar residues" evidence="10">
    <location>
        <begin position="383"/>
        <end position="392"/>
    </location>
</feature>
<evidence type="ECO:0000256" key="7">
    <source>
        <dbReference type="ARBA" id="ARBA00023163"/>
    </source>
</evidence>
<keyword evidence="4 9" id="KW-0678">Repressor</keyword>
<evidence type="ECO:0000256" key="3">
    <source>
        <dbReference type="ARBA" id="ARBA00019618"/>
    </source>
</evidence>
<comment type="subcellular location">
    <subcellularLocation>
        <location evidence="1 9">Nucleus</location>
    </subcellularLocation>
</comment>
<dbReference type="InterPro" id="IPR009401">
    <property type="entry name" value="Med13_C"/>
</dbReference>
<feature type="compositionally biased region" description="Low complexity" evidence="10">
    <location>
        <begin position="1513"/>
        <end position="1532"/>
    </location>
</feature>
<dbReference type="GO" id="GO:0045944">
    <property type="term" value="P:positive regulation of transcription by RNA polymerase II"/>
    <property type="evidence" value="ECO:0007669"/>
    <property type="project" value="TreeGrafter"/>
</dbReference>
<feature type="region of interest" description="Disordered" evidence="10">
    <location>
        <begin position="377"/>
        <end position="427"/>
    </location>
</feature>
<dbReference type="InterPro" id="IPR021643">
    <property type="entry name" value="Mediator_Med13_N"/>
</dbReference>
<feature type="compositionally biased region" description="Low complexity" evidence="10">
    <location>
        <begin position="1651"/>
        <end position="1663"/>
    </location>
</feature>
<evidence type="ECO:0000259" key="12">
    <source>
        <dbReference type="Pfam" id="PF11597"/>
    </source>
</evidence>
<feature type="domain" description="Mediator complex subunit Med13 N-terminal" evidence="12">
    <location>
        <begin position="3"/>
        <end position="336"/>
    </location>
</feature>
<evidence type="ECO:0000256" key="9">
    <source>
        <dbReference type="RuleBase" id="RU364134"/>
    </source>
</evidence>
<organism evidence="14 15">
    <name type="scientific">Vicia faba</name>
    <name type="common">Broad bean</name>
    <name type="synonym">Faba vulgaris</name>
    <dbReference type="NCBI Taxonomy" id="3906"/>
    <lineage>
        <taxon>Eukaryota</taxon>
        <taxon>Viridiplantae</taxon>
        <taxon>Streptophyta</taxon>
        <taxon>Embryophyta</taxon>
        <taxon>Tracheophyta</taxon>
        <taxon>Spermatophyta</taxon>
        <taxon>Magnoliopsida</taxon>
        <taxon>eudicotyledons</taxon>
        <taxon>Gunneridae</taxon>
        <taxon>Pentapetalae</taxon>
        <taxon>rosids</taxon>
        <taxon>fabids</taxon>
        <taxon>Fabales</taxon>
        <taxon>Fabaceae</taxon>
        <taxon>Papilionoideae</taxon>
        <taxon>50 kb inversion clade</taxon>
        <taxon>NPAAA clade</taxon>
        <taxon>Hologalegina</taxon>
        <taxon>IRL clade</taxon>
        <taxon>Fabeae</taxon>
        <taxon>Vicia</taxon>
    </lineage>
</organism>
<dbReference type="Pfam" id="PF06333">
    <property type="entry name" value="Med13_C"/>
    <property type="match status" value="1"/>
</dbReference>
<dbReference type="PANTHER" id="PTHR48249">
    <property type="entry name" value="MEDIATOR OF RNA POLYMERASE II TRANSCRIPTION SUBUNIT 13"/>
    <property type="match status" value="1"/>
</dbReference>